<comment type="similarity">
    <text evidence="5">Belongs to the vitamin-B12 dependent methionine synthase family.</text>
</comment>
<keyword evidence="10" id="KW-0846">Cobalamin</keyword>
<evidence type="ECO:0000256" key="8">
    <source>
        <dbReference type="ARBA" id="ARBA00022603"/>
    </source>
</evidence>
<dbReference type="GO" id="GO:0032259">
    <property type="term" value="P:methylation"/>
    <property type="evidence" value="ECO:0007669"/>
    <property type="project" value="UniProtKB-KW"/>
</dbReference>
<keyword evidence="8 19" id="KW-0489">Methyltransferase</keyword>
<dbReference type="SUPFAM" id="SSF82282">
    <property type="entry name" value="Homocysteine S-methyltransferase"/>
    <property type="match status" value="1"/>
</dbReference>
<keyword evidence="15" id="KW-0486">Methionine biosynthesis</keyword>
<feature type="binding site" evidence="19">
    <location>
        <position position="246"/>
    </location>
    <ligand>
        <name>Zn(2+)</name>
        <dbReference type="ChEBI" id="CHEBI:29105"/>
    </ligand>
</feature>
<sequence>MMSRTDDLVSALRERILVLDGGAGTLIQEHKLEEADFRGERFKDWGQDVQGNNDLLNLTRPDVIRGMHDAYLEAGADIVETNTFSSTTIAQADYGMEGLAREMNVEGARLAREAADAAEKKDGRPRFVAGAIGPTNRTASISPDVDDPGARNVTFDELAEAYREAAEGLVEGGSDILLIETIFDTLNAKAAIFGIGEYLDSVGKDVPLMLSATITDQSGRTLSGQTATAFYHSVRHAKPLSTGLNCALGPDLMRPYVLELSDIVEGFVHAYPNAGLPNAFGGYDETPESMTTHIREWAESGMLNIIGGCCGTTPAHIRAFADAVQGVAPRKLPEGDHAMKLSGLEPFTLAG</sequence>
<keyword evidence="22" id="KW-1185">Reference proteome</keyword>
<evidence type="ECO:0000256" key="14">
    <source>
        <dbReference type="ARBA" id="ARBA00022833"/>
    </source>
</evidence>
<dbReference type="InterPro" id="IPR050554">
    <property type="entry name" value="Met_Synthase/Corrinoid"/>
</dbReference>
<keyword evidence="9" id="KW-0028">Amino-acid biosynthesis</keyword>
<evidence type="ECO:0000256" key="18">
    <source>
        <dbReference type="ARBA" id="ARBA00031040"/>
    </source>
</evidence>
<evidence type="ECO:0000256" key="9">
    <source>
        <dbReference type="ARBA" id="ARBA00022605"/>
    </source>
</evidence>
<evidence type="ECO:0000256" key="5">
    <source>
        <dbReference type="ARBA" id="ARBA00010398"/>
    </source>
</evidence>
<evidence type="ECO:0000313" key="22">
    <source>
        <dbReference type="Proteomes" id="UP000536835"/>
    </source>
</evidence>
<evidence type="ECO:0000256" key="19">
    <source>
        <dbReference type="PROSITE-ProRule" id="PRU00333"/>
    </source>
</evidence>
<keyword evidence="16" id="KW-0170">Cobalt</keyword>
<dbReference type="GO" id="GO:0031419">
    <property type="term" value="F:cobalamin binding"/>
    <property type="evidence" value="ECO:0007669"/>
    <property type="project" value="UniProtKB-KW"/>
</dbReference>
<evidence type="ECO:0000259" key="20">
    <source>
        <dbReference type="PROSITE" id="PS50970"/>
    </source>
</evidence>
<comment type="cofactor">
    <cofactor evidence="2 19">
        <name>Zn(2+)</name>
        <dbReference type="ChEBI" id="CHEBI:29105"/>
    </cofactor>
</comment>
<comment type="function">
    <text evidence="17">Catalyzes the transfer of a methyl group from methyl-cobalamin to homocysteine, yielding enzyme-bound cob(I)alamin and methionine. Subsequently, remethylates the cofactor using methyltetrahydrofolate.</text>
</comment>
<proteinExistence type="inferred from homology"/>
<feature type="binding site" evidence="19">
    <location>
        <position position="310"/>
    </location>
    <ligand>
        <name>Zn(2+)</name>
        <dbReference type="ChEBI" id="CHEBI:29105"/>
    </ligand>
</feature>
<evidence type="ECO:0000313" key="21">
    <source>
        <dbReference type="EMBL" id="NNU17461.1"/>
    </source>
</evidence>
<name>A0A7Y3RNQ1_9PROT</name>
<feature type="domain" description="Hcy-binding" evidence="20">
    <location>
        <begin position="5"/>
        <end position="324"/>
    </location>
</feature>
<dbReference type="PANTHER" id="PTHR45833">
    <property type="entry name" value="METHIONINE SYNTHASE"/>
    <property type="match status" value="1"/>
</dbReference>
<dbReference type="EC" id="2.1.1.13" evidence="6"/>
<comment type="cofactor">
    <cofactor evidence="3">
        <name>methylcob(III)alamin</name>
        <dbReference type="ChEBI" id="CHEBI:28115"/>
    </cofactor>
</comment>
<evidence type="ECO:0000256" key="16">
    <source>
        <dbReference type="ARBA" id="ARBA00023285"/>
    </source>
</evidence>
<evidence type="ECO:0000256" key="6">
    <source>
        <dbReference type="ARBA" id="ARBA00012032"/>
    </source>
</evidence>
<comment type="caution">
    <text evidence="21">The sequence shown here is derived from an EMBL/GenBank/DDBJ whole genome shotgun (WGS) entry which is preliminary data.</text>
</comment>
<dbReference type="GO" id="GO:0008705">
    <property type="term" value="F:methionine synthase activity"/>
    <property type="evidence" value="ECO:0007669"/>
    <property type="project" value="UniProtKB-EC"/>
</dbReference>
<evidence type="ECO:0000256" key="2">
    <source>
        <dbReference type="ARBA" id="ARBA00001947"/>
    </source>
</evidence>
<evidence type="ECO:0000256" key="11">
    <source>
        <dbReference type="ARBA" id="ARBA00022679"/>
    </source>
</evidence>
<dbReference type="Gene3D" id="3.20.20.330">
    <property type="entry name" value="Homocysteine-binding-like domain"/>
    <property type="match status" value="1"/>
</dbReference>
<evidence type="ECO:0000256" key="7">
    <source>
        <dbReference type="ARBA" id="ARBA00013998"/>
    </source>
</evidence>
<dbReference type="InterPro" id="IPR036589">
    <property type="entry name" value="HCY_dom_sf"/>
</dbReference>
<protein>
    <recommendedName>
        <fullName evidence="7">Methionine synthase</fullName>
        <ecNumber evidence="6">2.1.1.13</ecNumber>
    </recommendedName>
    <alternativeName>
        <fullName evidence="18">5-methyltetrahydrofolate--homocysteine methyltransferase</fullName>
    </alternativeName>
</protein>
<accession>A0A7Y3RNQ1</accession>
<evidence type="ECO:0000256" key="1">
    <source>
        <dbReference type="ARBA" id="ARBA00001700"/>
    </source>
</evidence>
<evidence type="ECO:0000256" key="13">
    <source>
        <dbReference type="ARBA" id="ARBA00022723"/>
    </source>
</evidence>
<dbReference type="GO" id="GO:0046653">
    <property type="term" value="P:tetrahydrofolate metabolic process"/>
    <property type="evidence" value="ECO:0007669"/>
    <property type="project" value="TreeGrafter"/>
</dbReference>
<reference evidence="21 22" key="1">
    <citation type="submission" date="2020-05" db="EMBL/GenBank/DDBJ databases">
        <title>Parvularcula mediterraneae sp. nov., isolated from polypropylene straw from shallow seawater of the seashore of Laganas in Zakynthos island, Greece.</title>
        <authorList>
            <person name="Szabo I."/>
            <person name="Al-Omari J."/>
            <person name="Rado J."/>
            <person name="Szerdahelyi G.S."/>
        </authorList>
    </citation>
    <scope>NUCLEOTIDE SEQUENCE [LARGE SCALE GENOMIC DNA]</scope>
    <source>
        <strain evidence="21 22">ZS-1/3</strain>
    </source>
</reference>
<feature type="binding site" evidence="19">
    <location>
        <position position="309"/>
    </location>
    <ligand>
        <name>Zn(2+)</name>
        <dbReference type="ChEBI" id="CHEBI:29105"/>
    </ligand>
</feature>
<comment type="catalytic activity">
    <reaction evidence="1">
        <text>(6S)-5-methyl-5,6,7,8-tetrahydrofolate + L-homocysteine = (6S)-5,6,7,8-tetrahydrofolate + L-methionine</text>
        <dbReference type="Rhea" id="RHEA:11172"/>
        <dbReference type="ChEBI" id="CHEBI:18608"/>
        <dbReference type="ChEBI" id="CHEBI:57453"/>
        <dbReference type="ChEBI" id="CHEBI:57844"/>
        <dbReference type="ChEBI" id="CHEBI:58199"/>
        <dbReference type="EC" id="2.1.1.13"/>
    </reaction>
</comment>
<comment type="pathway">
    <text evidence="4">Amino-acid biosynthesis; L-methionine biosynthesis via de novo pathway; L-methionine from L-homocysteine (MetH route): step 1/1.</text>
</comment>
<dbReference type="Pfam" id="PF02574">
    <property type="entry name" value="S-methyl_trans"/>
    <property type="match status" value="1"/>
</dbReference>
<organism evidence="21 22">
    <name type="scientific">Parvularcula mediterranea</name>
    <dbReference type="NCBI Taxonomy" id="2732508"/>
    <lineage>
        <taxon>Bacteria</taxon>
        <taxon>Pseudomonadati</taxon>
        <taxon>Pseudomonadota</taxon>
        <taxon>Alphaproteobacteria</taxon>
        <taxon>Parvularculales</taxon>
        <taxon>Parvularculaceae</taxon>
        <taxon>Parvularcula</taxon>
    </lineage>
</organism>
<dbReference type="FunFam" id="3.20.20.330:FF:000001">
    <property type="entry name" value="Methionine synthase"/>
    <property type="match status" value="1"/>
</dbReference>
<evidence type="ECO:0000256" key="4">
    <source>
        <dbReference type="ARBA" id="ARBA00005178"/>
    </source>
</evidence>
<evidence type="ECO:0000256" key="17">
    <source>
        <dbReference type="ARBA" id="ARBA00025552"/>
    </source>
</evidence>
<dbReference type="Proteomes" id="UP000536835">
    <property type="component" value="Unassembled WGS sequence"/>
</dbReference>
<keyword evidence="13 19" id="KW-0479">Metal-binding</keyword>
<dbReference type="PANTHER" id="PTHR45833:SF1">
    <property type="entry name" value="METHIONINE SYNTHASE"/>
    <property type="match status" value="1"/>
</dbReference>
<dbReference type="EMBL" id="JABFCX010000003">
    <property type="protein sequence ID" value="NNU17461.1"/>
    <property type="molecule type" value="Genomic_DNA"/>
</dbReference>
<evidence type="ECO:0000256" key="3">
    <source>
        <dbReference type="ARBA" id="ARBA00001956"/>
    </source>
</evidence>
<gene>
    <name evidence="21" type="ORF">HK107_14100</name>
</gene>
<dbReference type="GO" id="GO:0050667">
    <property type="term" value="P:homocysteine metabolic process"/>
    <property type="evidence" value="ECO:0007669"/>
    <property type="project" value="TreeGrafter"/>
</dbReference>
<evidence type="ECO:0000256" key="12">
    <source>
        <dbReference type="ARBA" id="ARBA00022691"/>
    </source>
</evidence>
<dbReference type="GO" id="GO:0046872">
    <property type="term" value="F:metal ion binding"/>
    <property type="evidence" value="ECO:0007669"/>
    <property type="project" value="UniProtKB-KW"/>
</dbReference>
<dbReference type="AlphaFoldDB" id="A0A7Y3RNQ1"/>
<dbReference type="PROSITE" id="PS50970">
    <property type="entry name" value="HCY"/>
    <property type="match status" value="1"/>
</dbReference>
<keyword evidence="12" id="KW-0949">S-adenosyl-L-methionine</keyword>
<dbReference type="GO" id="GO:0005829">
    <property type="term" value="C:cytosol"/>
    <property type="evidence" value="ECO:0007669"/>
    <property type="project" value="TreeGrafter"/>
</dbReference>
<evidence type="ECO:0000256" key="10">
    <source>
        <dbReference type="ARBA" id="ARBA00022628"/>
    </source>
</evidence>
<keyword evidence="11 19" id="KW-0808">Transferase</keyword>
<dbReference type="InterPro" id="IPR003726">
    <property type="entry name" value="HCY_dom"/>
</dbReference>
<evidence type="ECO:0000256" key="15">
    <source>
        <dbReference type="ARBA" id="ARBA00023167"/>
    </source>
</evidence>
<keyword evidence="14 19" id="KW-0862">Zinc</keyword>